<evidence type="ECO:0000256" key="3">
    <source>
        <dbReference type="ARBA" id="ARBA00022448"/>
    </source>
</evidence>
<evidence type="ECO:0000313" key="13">
    <source>
        <dbReference type="EMBL" id="CAA7023929.1"/>
    </source>
</evidence>
<dbReference type="OrthoDB" id="1711136at2759"/>
<dbReference type="Gene3D" id="3.30.40.10">
    <property type="entry name" value="Zinc/RING finger domain, C3HC4 (zinc finger)"/>
    <property type="match status" value="1"/>
</dbReference>
<evidence type="ECO:0000256" key="5">
    <source>
        <dbReference type="ARBA" id="ARBA00022824"/>
    </source>
</evidence>
<feature type="transmembrane region" description="Helical" evidence="11">
    <location>
        <begin position="433"/>
        <end position="451"/>
    </location>
</feature>
<feature type="transmembrane region" description="Helical" evidence="11">
    <location>
        <begin position="379"/>
        <end position="396"/>
    </location>
</feature>
<evidence type="ECO:0000256" key="12">
    <source>
        <dbReference type="SAM" id="MobiDB-lite"/>
    </source>
</evidence>
<evidence type="ECO:0000256" key="10">
    <source>
        <dbReference type="ARBA" id="ARBA00023170"/>
    </source>
</evidence>
<comment type="subcellular location">
    <subcellularLocation>
        <location evidence="1 11">Endoplasmic reticulum membrane</location>
        <topology evidence="1 11">Multi-pass membrane protein</topology>
    </subcellularLocation>
</comment>
<name>A0A6D2I2Y7_9BRAS</name>
<keyword evidence="3 11" id="KW-0813">Transport</keyword>
<dbReference type="PROSITE" id="PS00951">
    <property type="entry name" value="ER_LUMEN_RECEPTOR_1"/>
    <property type="match status" value="1"/>
</dbReference>
<dbReference type="Proteomes" id="UP000467841">
    <property type="component" value="Unassembled WGS sequence"/>
</dbReference>
<dbReference type="InterPro" id="IPR000133">
    <property type="entry name" value="ER_ret_rcpt"/>
</dbReference>
<feature type="compositionally biased region" description="Pro residues" evidence="12">
    <location>
        <begin position="44"/>
        <end position="58"/>
    </location>
</feature>
<keyword evidence="5 11" id="KW-0256">Endoplasmic reticulum</keyword>
<keyword evidence="8 11" id="KW-1133">Transmembrane helix</keyword>
<dbReference type="GO" id="GO:0016192">
    <property type="term" value="P:vesicle-mediated transport"/>
    <property type="evidence" value="ECO:0007669"/>
    <property type="project" value="UniProtKB-KW"/>
</dbReference>
<proteinExistence type="inferred from homology"/>
<evidence type="ECO:0000256" key="4">
    <source>
        <dbReference type="ARBA" id="ARBA00022692"/>
    </source>
</evidence>
<keyword evidence="10 11" id="KW-0675">Receptor</keyword>
<dbReference type="GO" id="GO:0005789">
    <property type="term" value="C:endoplasmic reticulum membrane"/>
    <property type="evidence" value="ECO:0007669"/>
    <property type="project" value="UniProtKB-SubCell"/>
</dbReference>
<comment type="caution">
    <text evidence="11">Lacks conserved residue(s) required for the propagation of feature annotation.</text>
</comment>
<feature type="transmembrane region" description="Helical" evidence="11">
    <location>
        <begin position="402"/>
        <end position="421"/>
    </location>
</feature>
<feature type="transmembrane region" description="Helical" evidence="11">
    <location>
        <begin position="463"/>
        <end position="483"/>
    </location>
</feature>
<accession>A0A6D2I2Y7</accession>
<evidence type="ECO:0000313" key="14">
    <source>
        <dbReference type="Proteomes" id="UP000467841"/>
    </source>
</evidence>
<feature type="transmembrane region" description="Helical" evidence="11">
    <location>
        <begin position="339"/>
        <end position="358"/>
    </location>
</feature>
<organism evidence="13 14">
    <name type="scientific">Microthlaspi erraticum</name>
    <dbReference type="NCBI Taxonomy" id="1685480"/>
    <lineage>
        <taxon>Eukaryota</taxon>
        <taxon>Viridiplantae</taxon>
        <taxon>Streptophyta</taxon>
        <taxon>Embryophyta</taxon>
        <taxon>Tracheophyta</taxon>
        <taxon>Spermatophyta</taxon>
        <taxon>Magnoliopsida</taxon>
        <taxon>eudicotyledons</taxon>
        <taxon>Gunneridae</taxon>
        <taxon>Pentapetalae</taxon>
        <taxon>rosids</taxon>
        <taxon>malvids</taxon>
        <taxon>Brassicales</taxon>
        <taxon>Brassicaceae</taxon>
        <taxon>Coluteocarpeae</taxon>
        <taxon>Microthlaspi</taxon>
    </lineage>
</organism>
<dbReference type="SUPFAM" id="SSF57850">
    <property type="entry name" value="RING/U-box"/>
    <property type="match status" value="1"/>
</dbReference>
<evidence type="ECO:0000256" key="6">
    <source>
        <dbReference type="ARBA" id="ARBA00022892"/>
    </source>
</evidence>
<dbReference type="AlphaFoldDB" id="A0A6D2I2Y7"/>
<dbReference type="PRINTS" id="PR00660">
    <property type="entry name" value="ERLUMENR"/>
</dbReference>
<evidence type="ECO:0000256" key="2">
    <source>
        <dbReference type="ARBA" id="ARBA00010120"/>
    </source>
</evidence>
<keyword evidence="9 11" id="KW-0472">Membrane</keyword>
<dbReference type="Pfam" id="PF00810">
    <property type="entry name" value="ER_lumen_recept"/>
    <property type="match status" value="1"/>
</dbReference>
<dbReference type="GO" id="GO:0006621">
    <property type="term" value="P:protein retention in ER lumen"/>
    <property type="evidence" value="ECO:0007669"/>
    <property type="project" value="InterPro"/>
</dbReference>
<dbReference type="PANTHER" id="PTHR10585">
    <property type="entry name" value="ER LUMEN PROTEIN RETAINING RECEPTOR"/>
    <property type="match status" value="1"/>
</dbReference>
<evidence type="ECO:0000256" key="1">
    <source>
        <dbReference type="ARBA" id="ARBA00004477"/>
    </source>
</evidence>
<dbReference type="GO" id="GO:0015031">
    <property type="term" value="P:protein transport"/>
    <property type="evidence" value="ECO:0007669"/>
    <property type="project" value="UniProtKB-KW"/>
</dbReference>
<sequence>MIQMDGGDRLRVTLLDRMSTVENGRSSVTLEDVLMADTSASRPQPSPPPPSHITPPSPARNRSLLDVMRRDRRRDKTAWKFLRDKLRLKRTSTTTTAWISSNLIPYLDTPISTPDDNDSHRRINRLGFLLSNSETNGNREAEREGRLLLSTVLAEDREPPRMSLMELLEDNDGPMTMYDVSKRGEAEEVTTAMVASAESGGCCCVCMIRSKGAAFIPCGHTFCRKRRRRLVIEIYHGPLVSSRRRIRTSTRKKQRSFINPIDRLFPFSIFRDVKKRSTLRKMNIFRLAGDMTHLASVLVLLLKIHTIKSCAGVSLKTQELYAIVFATRYLDILTSFVSIYNTLMKLIFLGSSFSIVWYMKYHKTVRRTYDRDQDTFRHWFLMLPCLLLALLIHEKFTFFEVLWTFSLYLEAVAILPQLVLLQRTRNIDNLTGQYIFLLGGYRGFYILNWIYRYFTEPHYVHWITWIAGLVQTLLYADFFYYYFLSWKNNKKLQLPA</sequence>
<keyword evidence="14" id="KW-1185">Reference proteome</keyword>
<evidence type="ECO:0000256" key="9">
    <source>
        <dbReference type="ARBA" id="ARBA00023136"/>
    </source>
</evidence>
<dbReference type="GO" id="GO:0046923">
    <property type="term" value="F:ER retention sequence binding"/>
    <property type="evidence" value="ECO:0007669"/>
    <property type="project" value="InterPro"/>
</dbReference>
<dbReference type="InterPro" id="IPR013083">
    <property type="entry name" value="Znf_RING/FYVE/PHD"/>
</dbReference>
<dbReference type="PROSITE" id="PS00952">
    <property type="entry name" value="ER_LUMEN_RECEPTOR_2"/>
    <property type="match status" value="1"/>
</dbReference>
<dbReference type="EMBL" id="CACVBM020000843">
    <property type="protein sequence ID" value="CAA7023929.1"/>
    <property type="molecule type" value="Genomic_DNA"/>
</dbReference>
<keyword evidence="6" id="KW-0931">ER-Golgi transport</keyword>
<comment type="caution">
    <text evidence="13">The sequence shown here is derived from an EMBL/GenBank/DDBJ whole genome shotgun (WGS) entry which is preliminary data.</text>
</comment>
<evidence type="ECO:0000256" key="11">
    <source>
        <dbReference type="RuleBase" id="RU000634"/>
    </source>
</evidence>
<comment type="similarity">
    <text evidence="2 11">Belongs to the ERD2 family.</text>
</comment>
<evidence type="ECO:0000256" key="7">
    <source>
        <dbReference type="ARBA" id="ARBA00022927"/>
    </source>
</evidence>
<evidence type="ECO:0000256" key="8">
    <source>
        <dbReference type="ARBA" id="ARBA00022989"/>
    </source>
</evidence>
<keyword evidence="7 11" id="KW-0653">Protein transport</keyword>
<gene>
    <name evidence="13" type="ORF">MERR_LOCUS11164</name>
</gene>
<protein>
    <recommendedName>
        <fullName evidence="11">ER lumen protein-retaining receptor</fullName>
    </recommendedName>
</protein>
<keyword evidence="4 11" id="KW-0812">Transmembrane</keyword>
<reference evidence="13" key="1">
    <citation type="submission" date="2020-01" db="EMBL/GenBank/DDBJ databases">
        <authorList>
            <person name="Mishra B."/>
        </authorList>
    </citation>
    <scope>NUCLEOTIDE SEQUENCE [LARGE SCALE GENOMIC DNA]</scope>
</reference>
<feature type="region of interest" description="Disordered" evidence="12">
    <location>
        <begin position="38"/>
        <end position="61"/>
    </location>
</feature>